<dbReference type="InterPro" id="IPR051461">
    <property type="entry name" value="UPF0750_membrane"/>
</dbReference>
<comment type="subcellular location">
    <subcellularLocation>
        <location evidence="1">Cell membrane</location>
        <topology evidence="1">Multi-pass membrane protein</topology>
    </subcellularLocation>
</comment>
<keyword evidence="2" id="KW-1003">Cell membrane</keyword>
<dbReference type="CDD" id="cd16380">
    <property type="entry name" value="YitT_C"/>
    <property type="match status" value="1"/>
</dbReference>
<feature type="transmembrane region" description="Helical" evidence="6">
    <location>
        <begin position="12"/>
        <end position="32"/>
    </location>
</feature>
<dbReference type="HOGENOM" id="CLU_063199_1_1_7"/>
<evidence type="ECO:0000256" key="3">
    <source>
        <dbReference type="ARBA" id="ARBA00022692"/>
    </source>
</evidence>
<dbReference type="InterPro" id="IPR003740">
    <property type="entry name" value="YitT"/>
</dbReference>
<dbReference type="PATRIC" id="fig|882.5.peg.2515"/>
<reference evidence="8 9" key="1">
    <citation type="journal article" date="2004" name="Nat. Biotechnol.">
        <title>The genome sequence of the anaerobic, sulfate-reducing bacterium Desulfovibrio vulgaris Hildenborough.</title>
        <authorList>
            <person name="Heidelberg J.F."/>
            <person name="Seshadri R."/>
            <person name="Haveman S.A."/>
            <person name="Hemme C.L."/>
            <person name="Paulsen I.T."/>
            <person name="Kolonay J.F."/>
            <person name="Eisen J.A."/>
            <person name="Ward N."/>
            <person name="Methe B."/>
            <person name="Brinkac L.M."/>
            <person name="Daugherty S.C."/>
            <person name="Deboy R.T."/>
            <person name="Dodson R.J."/>
            <person name="Durkin A.S."/>
            <person name="Madupu R."/>
            <person name="Nelson W.C."/>
            <person name="Sullivan S.A."/>
            <person name="Fouts D."/>
            <person name="Haft D.H."/>
            <person name="Selengut J."/>
            <person name="Peterson J.D."/>
            <person name="Davidsen T.M."/>
            <person name="Zafar N."/>
            <person name="Zhou L."/>
            <person name="Radune D."/>
            <person name="Dimitrov G."/>
            <person name="Hance M."/>
            <person name="Tran K."/>
            <person name="Khouri H."/>
            <person name="Gill J."/>
            <person name="Utterback T.R."/>
            <person name="Feldblyum T.V."/>
            <person name="Wall J.D."/>
            <person name="Voordouw G."/>
            <person name="Fraser C.M."/>
        </authorList>
    </citation>
    <scope>NUCLEOTIDE SEQUENCE [LARGE SCALE GENOMIC DNA]</scope>
    <source>
        <strain evidence="9">ATCC 29579 / DSM 644 / NCIMB 8303 / VKM B-1760 / Hildenborough</strain>
    </source>
</reference>
<evidence type="ECO:0000256" key="1">
    <source>
        <dbReference type="ARBA" id="ARBA00004651"/>
    </source>
</evidence>
<protein>
    <submittedName>
        <fullName evidence="8">Membrane protein, putative</fullName>
    </submittedName>
</protein>
<dbReference type="Pfam" id="PF02588">
    <property type="entry name" value="YitT_membrane"/>
    <property type="match status" value="1"/>
</dbReference>
<dbReference type="InterPro" id="IPR019264">
    <property type="entry name" value="DUF2179"/>
</dbReference>
<feature type="transmembrane region" description="Helical" evidence="6">
    <location>
        <begin position="115"/>
        <end position="133"/>
    </location>
</feature>
<proteinExistence type="predicted"/>
<dbReference type="EnsemblBacteria" id="AAS97252">
    <property type="protein sequence ID" value="AAS97252"/>
    <property type="gene ID" value="DVU_2780"/>
</dbReference>
<feature type="domain" description="DUF2179" evidence="7">
    <location>
        <begin position="229"/>
        <end position="282"/>
    </location>
</feature>
<keyword evidence="9" id="KW-1185">Reference proteome</keyword>
<dbReference type="Pfam" id="PF10035">
    <property type="entry name" value="DUF2179"/>
    <property type="match status" value="1"/>
</dbReference>
<keyword evidence="5 6" id="KW-0472">Membrane</keyword>
<evidence type="ECO:0000313" key="8">
    <source>
        <dbReference type="EMBL" id="AAS97252.1"/>
    </source>
</evidence>
<feature type="transmembrane region" description="Helical" evidence="6">
    <location>
        <begin position="180"/>
        <end position="202"/>
    </location>
</feature>
<evidence type="ECO:0000256" key="5">
    <source>
        <dbReference type="ARBA" id="ARBA00023136"/>
    </source>
</evidence>
<evidence type="ECO:0000256" key="2">
    <source>
        <dbReference type="ARBA" id="ARBA00022475"/>
    </source>
</evidence>
<evidence type="ECO:0000313" key="9">
    <source>
        <dbReference type="Proteomes" id="UP000002194"/>
    </source>
</evidence>
<sequence>MMSLRLPSRQELAYSVWWNLFLLTAGSALFAAGAQGIAVHHGFLTGGVYGTALLLWYGTGGFSPAAWYLLLNVPLFVLGWFCVGRRFFLYSLFGMLATTLFGEVLRFDFGITDQFYAAVACGVVCGAGGGMMLRSLGSGGGLDVVAVLLNRKWNIGIGRFGFVFNCVLFTASLATMQIDLVIASLIQVFIASVTLEHVLSLFNQRKVVFIISDRSRAISSEITSALKQGATVLQGRGGYSGDNREIVMTVTNNVQLKRLEELVFTLDAHALFIVENTFTVLGANFARRKVY</sequence>
<dbReference type="AlphaFoldDB" id="Q727S5"/>
<keyword evidence="4 6" id="KW-1133">Transmembrane helix</keyword>
<dbReference type="OrthoDB" id="5401948at2"/>
<evidence type="ECO:0000256" key="6">
    <source>
        <dbReference type="SAM" id="Phobius"/>
    </source>
</evidence>
<accession>Q727S5</accession>
<evidence type="ECO:0000256" key="4">
    <source>
        <dbReference type="ARBA" id="ARBA00022989"/>
    </source>
</evidence>
<gene>
    <name evidence="8" type="ordered locus">DVU_2780</name>
</gene>
<dbReference type="PIRSF" id="PIRSF006483">
    <property type="entry name" value="Membrane_protein_YitT"/>
    <property type="match status" value="1"/>
</dbReference>
<dbReference type="Gene3D" id="3.30.70.120">
    <property type="match status" value="1"/>
</dbReference>
<dbReference type="PhylomeDB" id="Q727S5"/>
<dbReference type="GO" id="GO:0005886">
    <property type="term" value="C:plasma membrane"/>
    <property type="evidence" value="ECO:0007669"/>
    <property type="project" value="UniProtKB-SubCell"/>
</dbReference>
<dbReference type="PaxDb" id="882-DVU_2780"/>
<dbReference type="InterPro" id="IPR015867">
    <property type="entry name" value="N-reg_PII/ATP_PRibTrfase_C"/>
</dbReference>
<dbReference type="PANTHER" id="PTHR33545">
    <property type="entry name" value="UPF0750 MEMBRANE PROTEIN YITT-RELATED"/>
    <property type="match status" value="1"/>
</dbReference>
<dbReference type="Proteomes" id="UP000002194">
    <property type="component" value="Chromosome"/>
</dbReference>
<dbReference type="PANTHER" id="PTHR33545:SF5">
    <property type="entry name" value="UPF0750 MEMBRANE PROTEIN YITT"/>
    <property type="match status" value="1"/>
</dbReference>
<organism evidence="8 9">
    <name type="scientific">Nitratidesulfovibrio vulgaris (strain ATCC 29579 / DSM 644 / CCUG 34227 / NCIMB 8303 / VKM B-1760 / Hildenborough)</name>
    <name type="common">Desulfovibrio vulgaris</name>
    <dbReference type="NCBI Taxonomy" id="882"/>
    <lineage>
        <taxon>Bacteria</taxon>
        <taxon>Pseudomonadati</taxon>
        <taxon>Thermodesulfobacteriota</taxon>
        <taxon>Desulfovibrionia</taxon>
        <taxon>Desulfovibrionales</taxon>
        <taxon>Desulfovibrionaceae</taxon>
        <taxon>Nitratidesulfovibrio</taxon>
    </lineage>
</organism>
<dbReference type="eggNOG" id="COG1284">
    <property type="taxonomic scope" value="Bacteria"/>
</dbReference>
<dbReference type="EMBL" id="AE017285">
    <property type="protein sequence ID" value="AAS97252.1"/>
    <property type="molecule type" value="Genomic_DNA"/>
</dbReference>
<evidence type="ECO:0000259" key="7">
    <source>
        <dbReference type="Pfam" id="PF10035"/>
    </source>
</evidence>
<name>Q727S5_NITV2</name>
<dbReference type="KEGG" id="dvu:DVU_2780"/>
<feature type="transmembrane region" description="Helical" evidence="6">
    <location>
        <begin position="88"/>
        <end position="109"/>
    </location>
</feature>
<keyword evidence="3 6" id="KW-0812">Transmembrane</keyword>
<feature type="transmembrane region" description="Helical" evidence="6">
    <location>
        <begin position="153"/>
        <end position="174"/>
    </location>
</feature>
<feature type="transmembrane region" description="Helical" evidence="6">
    <location>
        <begin position="65"/>
        <end position="83"/>
    </location>
</feature>